<dbReference type="InterPro" id="IPR036397">
    <property type="entry name" value="RNaseH_sf"/>
</dbReference>
<dbReference type="InterPro" id="IPR006941">
    <property type="entry name" value="RNase_CAF1"/>
</dbReference>
<dbReference type="OrthoDB" id="1432093at2759"/>
<dbReference type="GO" id="GO:0003723">
    <property type="term" value="F:RNA binding"/>
    <property type="evidence" value="ECO:0007669"/>
    <property type="project" value="TreeGrafter"/>
</dbReference>
<proteinExistence type="inferred from homology"/>
<comment type="similarity">
    <text evidence="1">Belongs to the CAF1 family.</text>
</comment>
<dbReference type="PANTHER" id="PTHR15092:SF22">
    <property type="entry name" value="POLY(A)-SPECIFIC RIBONUCLEASE PNLDC1"/>
    <property type="match status" value="1"/>
</dbReference>
<dbReference type="AlphaFoldDB" id="A0A816F1F6"/>
<keyword evidence="6" id="KW-1185">Reference proteome</keyword>
<evidence type="ECO:0000313" key="4">
    <source>
        <dbReference type="EMBL" id="CAF1653077.1"/>
    </source>
</evidence>
<organism evidence="5 6">
    <name type="scientific">Adineta steineri</name>
    <dbReference type="NCBI Taxonomy" id="433720"/>
    <lineage>
        <taxon>Eukaryota</taxon>
        <taxon>Metazoa</taxon>
        <taxon>Spiralia</taxon>
        <taxon>Gnathifera</taxon>
        <taxon>Rotifera</taxon>
        <taxon>Eurotatoria</taxon>
        <taxon>Bdelloidea</taxon>
        <taxon>Adinetida</taxon>
        <taxon>Adinetidae</taxon>
        <taxon>Adineta</taxon>
    </lineage>
</organism>
<comment type="caution">
    <text evidence="5">The sequence shown here is derived from an EMBL/GenBank/DDBJ whole genome shotgun (WGS) entry which is preliminary data.</text>
</comment>
<dbReference type="PANTHER" id="PTHR15092">
    <property type="entry name" value="POLY A -SPECIFIC RIBONUCLEASE/TARGET OF EGR1, MEMBER 1"/>
    <property type="match status" value="1"/>
</dbReference>
<feature type="non-terminal residue" evidence="5">
    <location>
        <position position="160"/>
    </location>
</feature>
<evidence type="ECO:0000256" key="1">
    <source>
        <dbReference type="ARBA" id="ARBA00008372"/>
    </source>
</evidence>
<dbReference type="EMBL" id="CAJNOM010004153">
    <property type="protein sequence ID" value="CAF1653077.1"/>
    <property type="molecule type" value="Genomic_DNA"/>
</dbReference>
<dbReference type="EMBL" id="CAJNOM010004163">
    <property type="protein sequence ID" value="CAF1653149.1"/>
    <property type="molecule type" value="Genomic_DNA"/>
</dbReference>
<sequence length="160" mass="18849">MCEVTSSNFLELFPLIIEQIDKSCFLAIDTEFSSIDTNLSIKTIKEFYKQRSNFVKQITIFQFGLAIFSTTSIQHKYHVTIYNFYLNPTSINPIDVKYIIQSSSIKFLAEYKFDFNKCFYSGISFINQTQENILLNQNQPDKNYSLSMNERQYLNILFEK</sequence>
<accession>A0A816F1F6</accession>
<dbReference type="Proteomes" id="UP000663832">
    <property type="component" value="Unassembled WGS sequence"/>
</dbReference>
<dbReference type="Gene3D" id="3.30.420.10">
    <property type="entry name" value="Ribonuclease H-like superfamily/Ribonuclease H"/>
    <property type="match status" value="1"/>
</dbReference>
<gene>
    <name evidence="2" type="ORF">BJG266_LOCUS44800</name>
    <name evidence="3" type="ORF">BJG266_LOCUS44815</name>
    <name evidence="4" type="ORF">QVE165_LOCUS61774</name>
    <name evidence="5" type="ORF">QVE165_LOCUS61789</name>
</gene>
<name>A0A816F1F6_9BILA</name>
<evidence type="ECO:0000313" key="2">
    <source>
        <dbReference type="EMBL" id="CAF1529446.1"/>
    </source>
</evidence>
<evidence type="ECO:0000313" key="3">
    <source>
        <dbReference type="EMBL" id="CAF1529651.1"/>
    </source>
</evidence>
<dbReference type="Pfam" id="PF04857">
    <property type="entry name" value="CAF1"/>
    <property type="match status" value="1"/>
</dbReference>
<dbReference type="EMBL" id="CAJNOI010003787">
    <property type="protein sequence ID" value="CAF1529446.1"/>
    <property type="molecule type" value="Genomic_DNA"/>
</dbReference>
<dbReference type="InterPro" id="IPR051181">
    <property type="entry name" value="CAF1_poly(A)_ribonucleases"/>
</dbReference>
<protein>
    <submittedName>
        <fullName evidence="5">Uncharacterized protein</fullName>
    </submittedName>
</protein>
<dbReference type="GO" id="GO:0000175">
    <property type="term" value="F:3'-5'-RNA exonuclease activity"/>
    <property type="evidence" value="ECO:0007669"/>
    <property type="project" value="TreeGrafter"/>
</dbReference>
<evidence type="ECO:0000313" key="6">
    <source>
        <dbReference type="Proteomes" id="UP000663832"/>
    </source>
</evidence>
<dbReference type="InterPro" id="IPR012337">
    <property type="entry name" value="RNaseH-like_sf"/>
</dbReference>
<evidence type="ECO:0000313" key="5">
    <source>
        <dbReference type="EMBL" id="CAF1653149.1"/>
    </source>
</evidence>
<dbReference type="Proteomes" id="UP000663877">
    <property type="component" value="Unassembled WGS sequence"/>
</dbReference>
<dbReference type="SUPFAM" id="SSF53098">
    <property type="entry name" value="Ribonuclease H-like"/>
    <property type="match status" value="1"/>
</dbReference>
<dbReference type="EMBL" id="CAJNOI010003797">
    <property type="protein sequence ID" value="CAF1529651.1"/>
    <property type="molecule type" value="Genomic_DNA"/>
</dbReference>
<reference evidence="5" key="1">
    <citation type="submission" date="2021-02" db="EMBL/GenBank/DDBJ databases">
        <authorList>
            <person name="Nowell W R."/>
        </authorList>
    </citation>
    <scope>NUCLEOTIDE SEQUENCE</scope>
</reference>